<dbReference type="Pfam" id="PF09718">
    <property type="entry name" value="Tape_meas_lam_C"/>
    <property type="match status" value="1"/>
</dbReference>
<proteinExistence type="predicted"/>
<accession>A0A3B0MBC0</accession>
<feature type="domain" description="Bacteriophage tail tape measure C-terminal" evidence="1">
    <location>
        <begin position="534"/>
        <end position="605"/>
    </location>
</feature>
<organism evidence="2 3">
    <name type="scientific">Roseinatronobacter ekhonensis</name>
    <dbReference type="NCBI Taxonomy" id="254356"/>
    <lineage>
        <taxon>Bacteria</taxon>
        <taxon>Pseudomonadati</taxon>
        <taxon>Pseudomonadota</taxon>
        <taxon>Alphaproteobacteria</taxon>
        <taxon>Rhodobacterales</taxon>
        <taxon>Paracoccaceae</taxon>
        <taxon>Roseinatronobacter</taxon>
    </lineage>
</organism>
<dbReference type="AlphaFoldDB" id="A0A3B0MBC0"/>
<protein>
    <recommendedName>
        <fullName evidence="1">Bacteriophage tail tape measure C-terminal domain-containing protein</fullName>
    </recommendedName>
</protein>
<dbReference type="OrthoDB" id="7311517at2"/>
<dbReference type="EMBL" id="UIHC01000041">
    <property type="protein sequence ID" value="SUZ33225.1"/>
    <property type="molecule type" value="Genomic_DNA"/>
</dbReference>
<reference evidence="3" key="1">
    <citation type="submission" date="2018-08" db="EMBL/GenBank/DDBJ databases">
        <authorList>
            <person name="Rodrigo-Torres L."/>
            <person name="Arahal R. D."/>
            <person name="Lucena T."/>
        </authorList>
    </citation>
    <scope>NUCLEOTIDE SEQUENCE [LARGE SCALE GENOMIC DNA]</scope>
    <source>
        <strain evidence="3">CECT 7235</strain>
    </source>
</reference>
<dbReference type="InterPro" id="IPR006431">
    <property type="entry name" value="Phage_tape_meas_C"/>
</dbReference>
<keyword evidence="3" id="KW-1185">Reference proteome</keyword>
<gene>
    <name evidence="2" type="ORF">ROE7235_02994</name>
</gene>
<evidence type="ECO:0000313" key="2">
    <source>
        <dbReference type="EMBL" id="SUZ33225.1"/>
    </source>
</evidence>
<dbReference type="Proteomes" id="UP000272908">
    <property type="component" value="Unassembled WGS sequence"/>
</dbReference>
<evidence type="ECO:0000259" key="1">
    <source>
        <dbReference type="Pfam" id="PF09718"/>
    </source>
</evidence>
<name>A0A3B0MBC0_9RHOB</name>
<dbReference type="RefSeq" id="WP_121096298.1">
    <property type="nucleotide sequence ID" value="NZ_UIHC01000041.1"/>
</dbReference>
<evidence type="ECO:0000313" key="3">
    <source>
        <dbReference type="Proteomes" id="UP000272908"/>
    </source>
</evidence>
<sequence>MAEKSVSVRLAVIGGEKVRTALEGVGEAGKRGFGRLSQEMEAANRRLAGFARRVKVASAAAVAAATAAGVAMIRSGLQTVDAQAKLAASLDTTVSSIQVLERAGDLAGVSMGQVEQATIQLTRRLSQAASGTGPAVEALRRLQLSAQDLQALPLDARIATIQERLAEFVPEAERAAIASQLFGDRASLVFGRIDSATLRQATQDVRDFGVIVSDQDAAQIERTNDAISRLGLIWRGISNQLALAAAPALEAVANAMASVARTTGPLGMAIRGLFDNLGRLVSIAGTFVAFMAGRWVAGVAAAALSVRGLATALLVLRGALIRTGIGALIVGAGELVYQFGKLVSSAGGFGGALELMGTVARAVWDGIGTSLSAFGDRFRAMGAEIEALWLRLMRFLGQKWADFLSRIAPGFNRIADVIGASFQIDALGVQALVSSFDAGIMRAERSAEGFRARADATLASAFNGAREAVATLLAAVRGSSDETEDALGVAAAGAQRMSDALDQAEAAAVRAGAAGKKAGAETASGAGQALTGWDAVTASLSDYARKAREIGSDIGQVLVGAFSSAESAVGDFVRKGKLDFRDLVTSMIADLAKLAARKFLLGPLAGVLSGVLGGAGGIFANILHAGGLVGSPAPARMVPAMAFAAAPRMHSGGWAGIKPDEVPAILQRGERVLSRREAAGYGGGTAPGDGGMTVNVTIMARDAESFRQSRTQMAADIARAVSLGRRGM</sequence>